<dbReference type="InterPro" id="IPR000294">
    <property type="entry name" value="GLA_domain"/>
</dbReference>
<reference evidence="6" key="2">
    <citation type="submission" date="2025-08" db="UniProtKB">
        <authorList>
            <consortium name="Ensembl"/>
        </authorList>
    </citation>
    <scope>IDENTIFICATION</scope>
</reference>
<organism evidence="6 7">
    <name type="scientific">Erpetoichthys calabaricus</name>
    <name type="common">Rope fish</name>
    <name type="synonym">Calamoichthys calabaricus</name>
    <dbReference type="NCBI Taxonomy" id="27687"/>
    <lineage>
        <taxon>Eukaryota</taxon>
        <taxon>Metazoa</taxon>
        <taxon>Chordata</taxon>
        <taxon>Craniata</taxon>
        <taxon>Vertebrata</taxon>
        <taxon>Euteleostomi</taxon>
        <taxon>Actinopterygii</taxon>
        <taxon>Polypteriformes</taxon>
        <taxon>Polypteridae</taxon>
        <taxon>Erpetoichthys</taxon>
    </lineage>
</organism>
<dbReference type="PROSITE" id="PS50998">
    <property type="entry name" value="GLA_2"/>
    <property type="match status" value="1"/>
</dbReference>
<protein>
    <submittedName>
        <fullName evidence="6">Transmembrane gamma-carboxyglutamic acid protein 2-like</fullName>
    </submittedName>
</protein>
<keyword evidence="3" id="KW-0812">Transmembrane</keyword>
<dbReference type="PROSITE" id="PS00011">
    <property type="entry name" value="GLA_1"/>
    <property type="match status" value="1"/>
</dbReference>
<dbReference type="PRINTS" id="PR00001">
    <property type="entry name" value="GLABLOOD"/>
</dbReference>
<evidence type="ECO:0000256" key="4">
    <source>
        <dbReference type="SAM" id="SignalP"/>
    </source>
</evidence>
<feature type="chain" id="PRO_5034041472" evidence="4">
    <location>
        <begin position="24"/>
        <end position="206"/>
    </location>
</feature>
<feature type="signal peptide" evidence="4">
    <location>
        <begin position="1"/>
        <end position="23"/>
    </location>
</feature>
<keyword evidence="3" id="KW-1133">Transmembrane helix</keyword>
<dbReference type="Pfam" id="PF00594">
    <property type="entry name" value="Gla"/>
    <property type="match status" value="1"/>
</dbReference>
<dbReference type="InterPro" id="IPR017857">
    <property type="entry name" value="Coagulation_fac-like_Gla_dom"/>
</dbReference>
<dbReference type="FunFam" id="4.10.740.10:FF:000001">
    <property type="entry name" value="vitamin K-dependent protein S"/>
    <property type="match status" value="1"/>
</dbReference>
<dbReference type="GeneID" id="114660718"/>
<dbReference type="GO" id="GO:0005886">
    <property type="term" value="C:plasma membrane"/>
    <property type="evidence" value="ECO:0007669"/>
    <property type="project" value="TreeGrafter"/>
</dbReference>
<dbReference type="SMART" id="SM00069">
    <property type="entry name" value="GLA"/>
    <property type="match status" value="1"/>
</dbReference>
<dbReference type="GeneTree" id="ENSGT00940000158268"/>
<dbReference type="OrthoDB" id="9945709at2759"/>
<dbReference type="RefSeq" id="XP_028669433.1">
    <property type="nucleotide sequence ID" value="XM_028813600.2"/>
</dbReference>
<keyword evidence="3" id="KW-0472">Membrane</keyword>
<feature type="transmembrane region" description="Helical" evidence="3">
    <location>
        <begin position="111"/>
        <end position="134"/>
    </location>
</feature>
<dbReference type="InterPro" id="IPR050442">
    <property type="entry name" value="Peptidase_S1_coag_factors"/>
</dbReference>
<dbReference type="InterPro" id="IPR035972">
    <property type="entry name" value="GLA-like_dom_SF"/>
</dbReference>
<evidence type="ECO:0000256" key="3">
    <source>
        <dbReference type="SAM" id="Phobius"/>
    </source>
</evidence>
<dbReference type="GO" id="GO:0005615">
    <property type="term" value="C:extracellular space"/>
    <property type="evidence" value="ECO:0007669"/>
    <property type="project" value="TreeGrafter"/>
</dbReference>
<dbReference type="SUPFAM" id="SSF57630">
    <property type="entry name" value="GLA-domain"/>
    <property type="match status" value="1"/>
</dbReference>
<name>A0A8C4SDA5_ERPCA</name>
<dbReference type="Gene3D" id="4.10.740.10">
    <property type="entry name" value="Coagulation Factor IX"/>
    <property type="match status" value="1"/>
</dbReference>
<evidence type="ECO:0000313" key="7">
    <source>
        <dbReference type="Proteomes" id="UP000694620"/>
    </source>
</evidence>
<keyword evidence="7" id="KW-1185">Reference proteome</keyword>
<evidence type="ECO:0000256" key="2">
    <source>
        <dbReference type="SAM" id="MobiDB-lite"/>
    </source>
</evidence>
<feature type="domain" description="Gla" evidence="5">
    <location>
        <begin position="51"/>
        <end position="97"/>
    </location>
</feature>
<dbReference type="Ensembl" id="ENSECRT00000015363.1">
    <property type="protein sequence ID" value="ENSECRP00000015096.1"/>
    <property type="gene ID" value="ENSECRG00000010069.1"/>
</dbReference>
<gene>
    <name evidence="6" type="primary">prrg2</name>
</gene>
<keyword evidence="1" id="KW-1015">Disulfide bond</keyword>
<dbReference type="Proteomes" id="UP000694620">
    <property type="component" value="Chromosome 11"/>
</dbReference>
<keyword evidence="4" id="KW-0732">Signal</keyword>
<reference evidence="6" key="1">
    <citation type="submission" date="2021-06" db="EMBL/GenBank/DDBJ databases">
        <authorList>
            <consortium name="Wellcome Sanger Institute Data Sharing"/>
        </authorList>
    </citation>
    <scope>NUCLEOTIDE SEQUENCE [LARGE SCALE GENOMIC DNA]</scope>
</reference>
<evidence type="ECO:0000313" key="6">
    <source>
        <dbReference type="Ensembl" id="ENSECRP00000015096.1"/>
    </source>
</evidence>
<dbReference type="PANTHER" id="PTHR24278">
    <property type="entry name" value="COAGULATION FACTOR"/>
    <property type="match status" value="1"/>
</dbReference>
<dbReference type="GO" id="GO:0005509">
    <property type="term" value="F:calcium ion binding"/>
    <property type="evidence" value="ECO:0007669"/>
    <property type="project" value="InterPro"/>
</dbReference>
<dbReference type="AlphaFoldDB" id="A0A8C4SDA5"/>
<proteinExistence type="predicted"/>
<reference evidence="6" key="3">
    <citation type="submission" date="2025-09" db="UniProtKB">
        <authorList>
            <consortium name="Ensembl"/>
        </authorList>
    </citation>
    <scope>IDENTIFICATION</scope>
</reference>
<dbReference type="PANTHER" id="PTHR24278:SF38">
    <property type="entry name" value="TRANSMEMBRANE GAMMA-CARBOXYGLUTAMIC ACID PROTEIN 4"/>
    <property type="match status" value="1"/>
</dbReference>
<evidence type="ECO:0000259" key="5">
    <source>
        <dbReference type="PROSITE" id="PS50998"/>
    </source>
</evidence>
<feature type="region of interest" description="Disordered" evidence="2">
    <location>
        <begin position="161"/>
        <end position="206"/>
    </location>
</feature>
<evidence type="ECO:0000256" key="1">
    <source>
        <dbReference type="ARBA" id="ARBA00023157"/>
    </source>
</evidence>
<accession>A0A8C4SDA5</accession>
<sequence length="206" mass="22789">MAMTESGILLMIFTSFLLPVCHPSQSDDLTLDNVFIDQEAAQSFFSRSLLYNKWDFEGIIPGNLERECIEEVCNYEEAREIFKDDKKTQIFWAMYKQNATSSQAPRVDASALAAGIVATVVSLFIAIVVGCYCYKSRQKTRRGGSIPVRMSGELGTEESLGLNTFHDIPGSSAPGLPSYEDALEHTGQHDAPPPPYEGQINPGQRE</sequence>